<feature type="domain" description="Transposase-associated" evidence="2">
    <location>
        <begin position="6"/>
        <end position="85"/>
    </location>
</feature>
<dbReference type="EMBL" id="CAMAPE010000080">
    <property type="protein sequence ID" value="CAH9119587.1"/>
    <property type="molecule type" value="Genomic_DNA"/>
</dbReference>
<accession>A0A9P1EN97</accession>
<feature type="compositionally biased region" description="Pro residues" evidence="1">
    <location>
        <begin position="132"/>
        <end position="144"/>
    </location>
</feature>
<protein>
    <recommendedName>
        <fullName evidence="2">Transposase-associated domain-containing protein</fullName>
    </recommendedName>
</protein>
<dbReference type="InterPro" id="IPR029480">
    <property type="entry name" value="Transpos_assoc"/>
</dbReference>
<evidence type="ECO:0000313" key="3">
    <source>
        <dbReference type="EMBL" id="CAH9119587.1"/>
    </source>
</evidence>
<organism evidence="3 4">
    <name type="scientific">Cuscuta europaea</name>
    <name type="common">European dodder</name>
    <dbReference type="NCBI Taxonomy" id="41803"/>
    <lineage>
        <taxon>Eukaryota</taxon>
        <taxon>Viridiplantae</taxon>
        <taxon>Streptophyta</taxon>
        <taxon>Embryophyta</taxon>
        <taxon>Tracheophyta</taxon>
        <taxon>Spermatophyta</taxon>
        <taxon>Magnoliopsida</taxon>
        <taxon>eudicotyledons</taxon>
        <taxon>Gunneridae</taxon>
        <taxon>Pentapetalae</taxon>
        <taxon>asterids</taxon>
        <taxon>lamiids</taxon>
        <taxon>Solanales</taxon>
        <taxon>Convolvulaceae</taxon>
        <taxon>Cuscuteae</taxon>
        <taxon>Cuscuta</taxon>
        <taxon>Cuscuta subgen. Cuscuta</taxon>
    </lineage>
</organism>
<proteinExistence type="predicted"/>
<dbReference type="PANTHER" id="PTHR10775">
    <property type="entry name" value="OS08G0208400 PROTEIN"/>
    <property type="match status" value="1"/>
</dbReference>
<dbReference type="Proteomes" id="UP001152484">
    <property type="component" value="Unassembled WGS sequence"/>
</dbReference>
<name>A0A9P1EN97_CUSEU</name>
<comment type="caution">
    <text evidence="3">The sequence shown here is derived from an EMBL/GenBank/DDBJ whole genome shotgun (WGS) entry which is preliminary data.</text>
</comment>
<dbReference type="AlphaFoldDB" id="A0A9P1EN97"/>
<evidence type="ECO:0000256" key="1">
    <source>
        <dbReference type="SAM" id="MobiDB-lite"/>
    </source>
</evidence>
<gene>
    <name evidence="3" type="ORF">CEURO_LOCUS22367</name>
</gene>
<dbReference type="PANTHER" id="PTHR10775:SF188">
    <property type="entry name" value="TRANSPOSASE-ASSOCIATED DOMAIN-CONTAINING PROTEIN"/>
    <property type="match status" value="1"/>
</dbReference>
<dbReference type="Pfam" id="PF13963">
    <property type="entry name" value="Transpos_assoc"/>
    <property type="match status" value="1"/>
</dbReference>
<evidence type="ECO:0000259" key="2">
    <source>
        <dbReference type="Pfam" id="PF13963"/>
    </source>
</evidence>
<dbReference type="OrthoDB" id="1299068at2759"/>
<evidence type="ECO:0000313" key="4">
    <source>
        <dbReference type="Proteomes" id="UP001152484"/>
    </source>
</evidence>
<reference evidence="3" key="1">
    <citation type="submission" date="2022-07" db="EMBL/GenBank/DDBJ databases">
        <authorList>
            <person name="Macas J."/>
            <person name="Novak P."/>
            <person name="Neumann P."/>
        </authorList>
    </citation>
    <scope>NUCLEOTIDE SEQUENCE</scope>
</reference>
<keyword evidence="4" id="KW-1185">Reference proteome</keyword>
<sequence>MYRQNRIWMYDKHAVLYGMQSNFLEGVEEFIKFALEHPAYMSGDKIICPCSKCKNLKFKHPDEIGWDLYADGFLPNYYNWTSHGEPLDPSVLPQTVGSSRNVPAEMSVWGDPAEMRWEQRMVYDAFGDRCLSPPPPPPPQPSNDPPEASTSYQPHEDENPIFYEPYVDEGLAEIFQDVLKTDDQPMYADCEGYSQISAVTEFMNIKAEYSLPEICMTRVLQSVGGMLPRDHNLPDSYYHMKQLMSKLGPPYIEIDACPEGCMLFWKDDEAIEFCKFCGGNRYKLVPQSRKKPRNRSVLSKLYYLPIASRLQRMYASTATAKHMTWHETNVC</sequence>
<feature type="region of interest" description="Disordered" evidence="1">
    <location>
        <begin position="128"/>
        <end position="158"/>
    </location>
</feature>